<feature type="domain" description="GPI inositol-deacylase PGAP1-like alpha/beta" evidence="2">
    <location>
        <begin position="38"/>
        <end position="162"/>
    </location>
</feature>
<protein>
    <submittedName>
        <fullName evidence="3">PGAP1-like protein</fullName>
    </submittedName>
</protein>
<comment type="caution">
    <text evidence="3">The sequence shown here is derived from an EMBL/GenBank/DDBJ whole genome shotgun (WGS) entry which is preliminary data.</text>
</comment>
<dbReference type="Pfam" id="PF07819">
    <property type="entry name" value="PGAP1"/>
    <property type="match status" value="1"/>
</dbReference>
<proteinExistence type="predicted"/>
<dbReference type="OrthoDB" id="8871309at2"/>
<gene>
    <name evidence="3" type="ORF">FHU35_11463</name>
</gene>
<dbReference type="RefSeq" id="WP_145736203.1">
    <property type="nucleotide sequence ID" value="NZ_VIWX01000001.1"/>
</dbReference>
<accession>A0A561V8B0</accession>
<dbReference type="InterPro" id="IPR029058">
    <property type="entry name" value="AB_hydrolase_fold"/>
</dbReference>
<dbReference type="AlphaFoldDB" id="A0A561V8B0"/>
<organism evidence="3 4">
    <name type="scientific">Saccharopolyspora dendranthemae</name>
    <dbReference type="NCBI Taxonomy" id="1181886"/>
    <lineage>
        <taxon>Bacteria</taxon>
        <taxon>Bacillati</taxon>
        <taxon>Actinomycetota</taxon>
        <taxon>Actinomycetes</taxon>
        <taxon>Pseudonocardiales</taxon>
        <taxon>Pseudonocardiaceae</taxon>
        <taxon>Saccharopolyspora</taxon>
    </lineage>
</organism>
<feature type="chain" id="PRO_5038940029" evidence="1">
    <location>
        <begin position="27"/>
        <end position="317"/>
    </location>
</feature>
<reference evidence="3 4" key="1">
    <citation type="submission" date="2019-06" db="EMBL/GenBank/DDBJ databases">
        <title>Sequencing the genomes of 1000 actinobacteria strains.</title>
        <authorList>
            <person name="Klenk H.-P."/>
        </authorList>
    </citation>
    <scope>NUCLEOTIDE SEQUENCE [LARGE SCALE GENOMIC DNA]</scope>
    <source>
        <strain evidence="3 4">DSM 46699</strain>
    </source>
</reference>
<sequence length="317" mass="34751">MRDQRWRRLSAAALAVGLGMSMPVTAAAADQPAADSKPVLLVHGYNEGADAACEDLWSKARAEFTGRTVKTIGYYKGDSGCDEDVDGAGDNTTNTEIQHIAKEFAQHIYSQYTSKGQSVDIVAHSMGGLVTRVAVLGTREGWNGFPPKVEVDDVVTLGTPHGGITKAPCSDPAKCEYQWWQMTREEDGGSGFISKLHESAKGAHDRGFDDPWAEGIDWSLVGSEEDTTVAYDRAIDKGYWAHQKYGFDEDLNNNGTADCTSPKNIDHQAIRWERDGDYCLRYWHHGADGGPYTTDKGWAPLEIARNAINHKGDNLPR</sequence>
<evidence type="ECO:0000313" key="3">
    <source>
        <dbReference type="EMBL" id="TWG07844.1"/>
    </source>
</evidence>
<keyword evidence="4" id="KW-1185">Reference proteome</keyword>
<evidence type="ECO:0000313" key="4">
    <source>
        <dbReference type="Proteomes" id="UP000316184"/>
    </source>
</evidence>
<keyword evidence="1" id="KW-0732">Signal</keyword>
<dbReference type="Proteomes" id="UP000316184">
    <property type="component" value="Unassembled WGS sequence"/>
</dbReference>
<dbReference type="SUPFAM" id="SSF53474">
    <property type="entry name" value="alpha/beta-Hydrolases"/>
    <property type="match status" value="1"/>
</dbReference>
<dbReference type="Gene3D" id="3.40.50.1820">
    <property type="entry name" value="alpha/beta hydrolase"/>
    <property type="match status" value="1"/>
</dbReference>
<evidence type="ECO:0000256" key="1">
    <source>
        <dbReference type="SAM" id="SignalP"/>
    </source>
</evidence>
<dbReference type="GO" id="GO:0016788">
    <property type="term" value="F:hydrolase activity, acting on ester bonds"/>
    <property type="evidence" value="ECO:0007669"/>
    <property type="project" value="InterPro"/>
</dbReference>
<name>A0A561V8B0_9PSEU</name>
<dbReference type="EMBL" id="VIWX01000001">
    <property type="protein sequence ID" value="TWG07844.1"/>
    <property type="molecule type" value="Genomic_DNA"/>
</dbReference>
<evidence type="ECO:0000259" key="2">
    <source>
        <dbReference type="Pfam" id="PF07819"/>
    </source>
</evidence>
<feature type="signal peptide" evidence="1">
    <location>
        <begin position="1"/>
        <end position="26"/>
    </location>
</feature>
<dbReference type="InterPro" id="IPR012908">
    <property type="entry name" value="PGAP1-ab_dom-like"/>
</dbReference>